<dbReference type="Gene3D" id="3.30.43.10">
    <property type="entry name" value="Uridine Diphospho-n-acetylenolpyruvylglucosamine Reductase, domain 2"/>
    <property type="match status" value="1"/>
</dbReference>
<comment type="subunit">
    <text evidence="4">Homodimer.</text>
</comment>
<dbReference type="InterPro" id="IPR016171">
    <property type="entry name" value="Vanillyl_alc_oxidase_C-sub2"/>
</dbReference>
<evidence type="ECO:0000256" key="5">
    <source>
        <dbReference type="ARBA" id="ARBA00022630"/>
    </source>
</evidence>
<keyword evidence="5" id="KW-0285">Flavoprotein</keyword>
<dbReference type="PANTHER" id="PTHR43716:SF1">
    <property type="entry name" value="D-2-HYDROXYGLUTARATE DEHYDROGENASE, MITOCHONDRIAL"/>
    <property type="match status" value="1"/>
</dbReference>
<dbReference type="Gene3D" id="1.10.45.10">
    <property type="entry name" value="Vanillyl-alcohol Oxidase, Chain A, domain 4"/>
    <property type="match status" value="1"/>
</dbReference>
<dbReference type="EC" id="1.1.99.39" evidence="9"/>
<evidence type="ECO:0000259" key="13">
    <source>
        <dbReference type="PROSITE" id="PS51387"/>
    </source>
</evidence>
<dbReference type="InterPro" id="IPR016166">
    <property type="entry name" value="FAD-bd_PCMH"/>
</dbReference>
<keyword evidence="8" id="KW-0576">Peroxisome</keyword>
<dbReference type="Gene3D" id="3.30.465.10">
    <property type="match status" value="1"/>
</dbReference>
<dbReference type="InterPro" id="IPR004113">
    <property type="entry name" value="FAD-bd_oxidored_4_C"/>
</dbReference>
<dbReference type="InterPro" id="IPR051264">
    <property type="entry name" value="FAD-oxidored/transferase_4"/>
</dbReference>
<comment type="similarity">
    <text evidence="3">Belongs to the FAD-binding oxidoreductase/transferase type 4 family.</text>
</comment>
<evidence type="ECO:0000256" key="8">
    <source>
        <dbReference type="ARBA" id="ARBA00023140"/>
    </source>
</evidence>
<organism evidence="14 15">
    <name type="scientific">Iphiclides podalirius</name>
    <name type="common">scarce swallowtail</name>
    <dbReference type="NCBI Taxonomy" id="110791"/>
    <lineage>
        <taxon>Eukaryota</taxon>
        <taxon>Metazoa</taxon>
        <taxon>Ecdysozoa</taxon>
        <taxon>Arthropoda</taxon>
        <taxon>Hexapoda</taxon>
        <taxon>Insecta</taxon>
        <taxon>Pterygota</taxon>
        <taxon>Neoptera</taxon>
        <taxon>Endopterygota</taxon>
        <taxon>Lepidoptera</taxon>
        <taxon>Glossata</taxon>
        <taxon>Ditrysia</taxon>
        <taxon>Papilionoidea</taxon>
        <taxon>Papilionidae</taxon>
        <taxon>Papilioninae</taxon>
        <taxon>Iphiclides</taxon>
    </lineage>
</organism>
<feature type="domain" description="FAD-binding PCMH-type" evidence="13">
    <location>
        <begin position="73"/>
        <end position="252"/>
    </location>
</feature>
<dbReference type="Pfam" id="PF02913">
    <property type="entry name" value="FAD-oxidase_C"/>
    <property type="match status" value="1"/>
</dbReference>
<evidence type="ECO:0000256" key="6">
    <source>
        <dbReference type="ARBA" id="ARBA00022827"/>
    </source>
</evidence>
<evidence type="ECO:0000256" key="12">
    <source>
        <dbReference type="ARBA" id="ARBA00049267"/>
    </source>
</evidence>
<evidence type="ECO:0000256" key="2">
    <source>
        <dbReference type="ARBA" id="ARBA00004275"/>
    </source>
</evidence>
<dbReference type="Gene3D" id="3.30.70.2740">
    <property type="match status" value="1"/>
</dbReference>
<comment type="subcellular location">
    <subcellularLocation>
        <location evidence="2">Peroxisome</location>
    </subcellularLocation>
</comment>
<proteinExistence type="inferred from homology"/>
<dbReference type="PROSITE" id="PS51387">
    <property type="entry name" value="FAD_PCMH"/>
    <property type="match status" value="1"/>
</dbReference>
<keyword evidence="15" id="KW-1185">Reference proteome</keyword>
<dbReference type="Proteomes" id="UP000837857">
    <property type="component" value="Chromosome 8"/>
</dbReference>
<feature type="non-terminal residue" evidence="14">
    <location>
        <position position="1"/>
    </location>
</feature>
<evidence type="ECO:0000256" key="9">
    <source>
        <dbReference type="ARBA" id="ARBA00039003"/>
    </source>
</evidence>
<evidence type="ECO:0000256" key="4">
    <source>
        <dbReference type="ARBA" id="ARBA00011738"/>
    </source>
</evidence>
<dbReference type="EMBL" id="OW152820">
    <property type="protein sequence ID" value="CAH2075193.1"/>
    <property type="molecule type" value="Genomic_DNA"/>
</dbReference>
<evidence type="ECO:0000256" key="10">
    <source>
        <dbReference type="ARBA" id="ARBA00039639"/>
    </source>
</evidence>
<comment type="function">
    <text evidence="11">Catalyzes the oxidation of D-2-hydroxyglutarate (D-2-HG) to alpha-ketoglutarate. Also catalyzes the oxidation of other D-2-hydroxyacids, such as D-malate (D-MAL) and D-lactate (D-LAC). Exhibits high activities towards D-2-HG and D-MAL but a very weak activity towards D-LAC.</text>
</comment>
<evidence type="ECO:0000256" key="1">
    <source>
        <dbReference type="ARBA" id="ARBA00001974"/>
    </source>
</evidence>
<dbReference type="InterPro" id="IPR016167">
    <property type="entry name" value="FAD-bd_PCMH_sub1"/>
</dbReference>
<keyword evidence="6" id="KW-0274">FAD</keyword>
<sequence length="497" mass="54816">MTNLKSFKVVKQVRYASQLLPQLSSEKYKVTRKLFGHIRSSDIDYFKEILSADRVLTEESDVLPYNIDWIKNCRGQSKLVLKPKTTQEVSFILKYCNEKRLAVCPQGGNTGLVGGSVPVFDEIVLSFGLMNKIISLDELSGVLVCETGCVLENLDNYVRERKLIMPLDLGAKGSCQIGGNVSTNAGGLRLLRYGNLHGSVLGVEAVKADGTVIDCLRTLKKDNTGYHLKHLFIGSEGTLGVVTKVAIHCPALPKAVSVGFFGVENFNNILRLYASAKSSLGEILSAFEMADNDSISSTVKNLKLPNPISDYPFYVLVETSGSDEAHDAEKLTRFLEKEMDSGLIMDGTVTSEPAKMQTIWNLRENIASAGLLDGYVFKYDVSLPLTSYYNLVPLLRQKLGPMATKVYGYGHVGDGNIHINVTVPKYSKEVSSMLEPFIFEEVAKLRGSISAEHGVGFRKPHYIHYSKDATALLLMNQLKQLMDPNGILNPYKVLPDV</sequence>
<dbReference type="SUPFAM" id="SSF56176">
    <property type="entry name" value="FAD-binding/transporter-associated domain-like"/>
    <property type="match status" value="1"/>
</dbReference>
<name>A0ABN8J4E4_9NEOP</name>
<evidence type="ECO:0000256" key="3">
    <source>
        <dbReference type="ARBA" id="ARBA00008000"/>
    </source>
</evidence>
<evidence type="ECO:0000313" key="15">
    <source>
        <dbReference type="Proteomes" id="UP000837857"/>
    </source>
</evidence>
<evidence type="ECO:0000313" key="14">
    <source>
        <dbReference type="EMBL" id="CAH2075193.1"/>
    </source>
</evidence>
<gene>
    <name evidence="14" type="ORF">IPOD504_LOCUS16575</name>
</gene>
<accession>A0ABN8J4E4</accession>
<evidence type="ECO:0000256" key="11">
    <source>
        <dbReference type="ARBA" id="ARBA00045410"/>
    </source>
</evidence>
<reference evidence="14" key="1">
    <citation type="submission" date="2022-03" db="EMBL/GenBank/DDBJ databases">
        <authorList>
            <person name="Martin H S."/>
        </authorList>
    </citation>
    <scope>NUCLEOTIDE SEQUENCE</scope>
</reference>
<dbReference type="Pfam" id="PF01565">
    <property type="entry name" value="FAD_binding_4"/>
    <property type="match status" value="1"/>
</dbReference>
<dbReference type="Gene3D" id="3.30.70.2190">
    <property type="match status" value="1"/>
</dbReference>
<comment type="cofactor">
    <cofactor evidence="1">
        <name>FAD</name>
        <dbReference type="ChEBI" id="CHEBI:57692"/>
    </cofactor>
</comment>
<keyword evidence="7" id="KW-0560">Oxidoreductase</keyword>
<dbReference type="InterPro" id="IPR006094">
    <property type="entry name" value="Oxid_FAD_bind_N"/>
</dbReference>
<dbReference type="InterPro" id="IPR036318">
    <property type="entry name" value="FAD-bd_PCMH-like_sf"/>
</dbReference>
<dbReference type="InterPro" id="IPR016169">
    <property type="entry name" value="FAD-bd_PCMH_sub2"/>
</dbReference>
<protein>
    <recommendedName>
        <fullName evidence="10">D-2-hydroxyglutarate dehydrogenase, mitochondrial</fullName>
        <ecNumber evidence="9">1.1.99.39</ecNumber>
    </recommendedName>
</protein>
<evidence type="ECO:0000256" key="7">
    <source>
        <dbReference type="ARBA" id="ARBA00023002"/>
    </source>
</evidence>
<dbReference type="InterPro" id="IPR016164">
    <property type="entry name" value="FAD-linked_Oxase-like_C"/>
</dbReference>
<dbReference type="SUPFAM" id="SSF55103">
    <property type="entry name" value="FAD-linked oxidases, C-terminal domain"/>
    <property type="match status" value="1"/>
</dbReference>
<dbReference type="PANTHER" id="PTHR43716">
    <property type="entry name" value="D-2-HYDROXYGLUTARATE DEHYDROGENASE, MITOCHONDRIAL"/>
    <property type="match status" value="1"/>
</dbReference>
<comment type="catalytic activity">
    <reaction evidence="12">
        <text>(R)-malate + A = oxaloacetate + AH2</text>
        <dbReference type="Rhea" id="RHEA:67460"/>
        <dbReference type="ChEBI" id="CHEBI:13193"/>
        <dbReference type="ChEBI" id="CHEBI:15588"/>
        <dbReference type="ChEBI" id="CHEBI:16452"/>
        <dbReference type="ChEBI" id="CHEBI:17499"/>
    </reaction>
    <physiologicalReaction direction="left-to-right" evidence="12">
        <dbReference type="Rhea" id="RHEA:67461"/>
    </physiologicalReaction>
</comment>